<accession>A0A7W0C949</accession>
<evidence type="ECO:0000313" key="3">
    <source>
        <dbReference type="Proteomes" id="UP000525298"/>
    </source>
</evidence>
<dbReference type="RefSeq" id="WP_181551115.1">
    <property type="nucleotide sequence ID" value="NZ_JACDUS010000004.1"/>
</dbReference>
<keyword evidence="3" id="KW-1185">Reference proteome</keyword>
<proteinExistence type="predicted"/>
<dbReference type="EMBL" id="JACDUS010000004">
    <property type="protein sequence ID" value="MBA2881456.1"/>
    <property type="molecule type" value="Genomic_DNA"/>
</dbReference>
<gene>
    <name evidence="2" type="ORF">HNR65_001783</name>
</gene>
<sequence length="251" mass="27879">MKKFSSLQRLCPGSYVSAGAALVCLVILFWAGCATVRHFLAEAACATRVNATLRRNVQPPIRNIQGAIFLDPANGAYHAKLSQSVMMELINLKTQGPGSGDNAAEHKKIRLGWQKALLSNPVNAQYWYQYGMFVTWEKKWSYQKRLQQADHAMAAAYDLKPYGPGLLYSLGGYWLWRSKIPGSIPGAREKGLGLLRKAVLLDRGFLHRAAELLWYHDPSPEAVSELAAEGDPGIKKALQRWLKIKKKGGSK</sequence>
<evidence type="ECO:0000256" key="1">
    <source>
        <dbReference type="SAM" id="Phobius"/>
    </source>
</evidence>
<dbReference type="PROSITE" id="PS51257">
    <property type="entry name" value="PROKAR_LIPOPROTEIN"/>
    <property type="match status" value="1"/>
</dbReference>
<protein>
    <submittedName>
        <fullName evidence="2">Uncharacterized protein</fullName>
    </submittedName>
</protein>
<feature type="transmembrane region" description="Helical" evidence="1">
    <location>
        <begin position="12"/>
        <end position="31"/>
    </location>
</feature>
<organism evidence="2 3">
    <name type="scientific">Desulfosalsimonas propionicica</name>
    <dbReference type="NCBI Taxonomy" id="332175"/>
    <lineage>
        <taxon>Bacteria</taxon>
        <taxon>Pseudomonadati</taxon>
        <taxon>Thermodesulfobacteriota</taxon>
        <taxon>Desulfobacteria</taxon>
        <taxon>Desulfobacterales</taxon>
        <taxon>Desulfosalsimonadaceae</taxon>
        <taxon>Desulfosalsimonas</taxon>
    </lineage>
</organism>
<reference evidence="2 3" key="1">
    <citation type="submission" date="2020-07" db="EMBL/GenBank/DDBJ databases">
        <title>Genomic Encyclopedia of Type Strains, Phase IV (KMG-IV): sequencing the most valuable type-strain genomes for metagenomic binning, comparative biology and taxonomic classification.</title>
        <authorList>
            <person name="Goeker M."/>
        </authorList>
    </citation>
    <scope>NUCLEOTIDE SEQUENCE [LARGE SCALE GENOMIC DNA]</scope>
    <source>
        <strain evidence="2 3">DSM 17721</strain>
    </source>
</reference>
<comment type="caution">
    <text evidence="2">The sequence shown here is derived from an EMBL/GenBank/DDBJ whole genome shotgun (WGS) entry which is preliminary data.</text>
</comment>
<keyword evidence="1" id="KW-1133">Transmembrane helix</keyword>
<name>A0A7W0C949_9BACT</name>
<dbReference type="Proteomes" id="UP000525298">
    <property type="component" value="Unassembled WGS sequence"/>
</dbReference>
<keyword evidence="1" id="KW-0472">Membrane</keyword>
<evidence type="ECO:0000313" key="2">
    <source>
        <dbReference type="EMBL" id="MBA2881456.1"/>
    </source>
</evidence>
<dbReference type="AlphaFoldDB" id="A0A7W0C949"/>
<keyword evidence="1" id="KW-0812">Transmembrane</keyword>